<dbReference type="GO" id="GO:0009380">
    <property type="term" value="C:excinuclease repair complex"/>
    <property type="evidence" value="ECO:0007669"/>
    <property type="project" value="InterPro"/>
</dbReference>
<dbReference type="Pfam" id="PF00271">
    <property type="entry name" value="Helicase_C"/>
    <property type="match status" value="1"/>
</dbReference>
<reference evidence="16 17" key="1">
    <citation type="journal article" date="2012" name="J. Bacteriol.">
        <title>Complete Genome Sequence of Leptospirillum ferrooxidans Strain C2-3, Isolated from a Fresh Volcanic Ash Deposit on the Island of Miyake, Japan.</title>
        <authorList>
            <person name="Fujimura R."/>
            <person name="Sato Y."/>
            <person name="Nishizawa T."/>
            <person name="Oshima K."/>
            <person name="Kim S.-W."/>
            <person name="Hattori M."/>
            <person name="Kamijo T."/>
            <person name="Ohta H."/>
        </authorList>
    </citation>
    <scope>NUCLEOTIDE SEQUENCE [LARGE SCALE GENOMIC DNA]</scope>
    <source>
        <strain evidence="16 17">C2-3</strain>
    </source>
</reference>
<dbReference type="InterPro" id="IPR004807">
    <property type="entry name" value="UvrB"/>
</dbReference>
<evidence type="ECO:0000256" key="8">
    <source>
        <dbReference type="ARBA" id="ARBA00022881"/>
    </source>
</evidence>
<dbReference type="PANTHER" id="PTHR24029:SF0">
    <property type="entry name" value="UVRABC SYSTEM PROTEIN B"/>
    <property type="match status" value="1"/>
</dbReference>
<evidence type="ECO:0000313" key="16">
    <source>
        <dbReference type="EMBL" id="BAM06138.1"/>
    </source>
</evidence>
<feature type="domain" description="Helicase ATP-binding" evidence="14">
    <location>
        <begin position="31"/>
        <end position="164"/>
    </location>
</feature>
<evidence type="ECO:0000256" key="3">
    <source>
        <dbReference type="ARBA" id="ARBA00022490"/>
    </source>
</evidence>
<dbReference type="Pfam" id="PF04851">
    <property type="entry name" value="ResIII"/>
    <property type="match status" value="1"/>
</dbReference>
<evidence type="ECO:0000256" key="11">
    <source>
        <dbReference type="ARBA" id="ARBA00029504"/>
    </source>
</evidence>
<evidence type="ECO:0000313" key="17">
    <source>
        <dbReference type="Proteomes" id="UP000007382"/>
    </source>
</evidence>
<dbReference type="PROSITE" id="PS51192">
    <property type="entry name" value="HELICASE_ATP_BIND_1"/>
    <property type="match status" value="1"/>
</dbReference>
<dbReference type="InterPro" id="IPR014001">
    <property type="entry name" value="Helicase_ATP-bd"/>
</dbReference>
<dbReference type="CDD" id="cd17916">
    <property type="entry name" value="DEXHc_UvrB"/>
    <property type="match status" value="1"/>
</dbReference>
<dbReference type="Gene3D" id="6.10.140.240">
    <property type="match status" value="1"/>
</dbReference>
<dbReference type="Gene3D" id="3.40.50.300">
    <property type="entry name" value="P-loop containing nucleotide triphosphate hydrolases"/>
    <property type="match status" value="3"/>
</dbReference>
<dbReference type="SMART" id="SM00487">
    <property type="entry name" value="DEXDc"/>
    <property type="match status" value="1"/>
</dbReference>
<comment type="function">
    <text evidence="12">The UvrABC repair system catalyzes the recognition and processing of DNA lesions. A damage recognition complex composed of 2 UvrA and 2 UvrB subunits scans DNA for abnormalities. Upon binding of the UvrA(2)B(2) complex to a putative damaged site, the DNA wraps around one UvrB monomer. DNA wrap is dependent on ATP binding by UvrB and probably causes local melting of the DNA helix, facilitating insertion of UvrB beta-hairpin between the DNA strands. Then UvrB probes one DNA strand for the presence of a lesion. If a lesion is found the UvrA subunits dissociate and the UvrB-DNA preincision complex is formed. This complex is subsequently bound by UvrC and the second UvrB is released. If no lesion is found, the DNA wraps around the other UvrB subunit that will check the other stand for damage.</text>
</comment>
<comment type="similarity">
    <text evidence="2 12">Belongs to the UvrB family.</text>
</comment>
<dbReference type="SUPFAM" id="SSF52540">
    <property type="entry name" value="P-loop containing nucleoside triphosphate hydrolases"/>
    <property type="match status" value="2"/>
</dbReference>
<dbReference type="KEGG" id="lfc:LFE_0417"/>
<dbReference type="Pfam" id="PF12344">
    <property type="entry name" value="UvrB"/>
    <property type="match status" value="1"/>
</dbReference>
<evidence type="ECO:0000256" key="10">
    <source>
        <dbReference type="ARBA" id="ARBA00026033"/>
    </source>
</evidence>
<dbReference type="InterPro" id="IPR024759">
    <property type="entry name" value="UvrB_YAD/RRR_dom"/>
</dbReference>
<protein>
    <recommendedName>
        <fullName evidence="11 12">UvrABC system protein B</fullName>
        <shortName evidence="12">Protein UvrB</shortName>
    </recommendedName>
    <alternativeName>
        <fullName evidence="12">Excinuclease ABC subunit B</fullName>
    </alternativeName>
</protein>
<evidence type="ECO:0000259" key="14">
    <source>
        <dbReference type="PROSITE" id="PS51192"/>
    </source>
</evidence>
<accession>I0ILI9</accession>
<evidence type="ECO:0000256" key="9">
    <source>
        <dbReference type="ARBA" id="ARBA00023204"/>
    </source>
</evidence>
<dbReference type="GO" id="GO:0006289">
    <property type="term" value="P:nucleotide-excision repair"/>
    <property type="evidence" value="ECO:0007669"/>
    <property type="project" value="UniProtKB-UniRule"/>
</dbReference>
<evidence type="ECO:0000259" key="15">
    <source>
        <dbReference type="PROSITE" id="PS51194"/>
    </source>
</evidence>
<dbReference type="HOGENOM" id="CLU_009621_2_1_0"/>
<evidence type="ECO:0000256" key="12">
    <source>
        <dbReference type="HAMAP-Rule" id="MF_00204"/>
    </source>
</evidence>
<comment type="subcellular location">
    <subcellularLocation>
        <location evidence="1 12">Cytoplasm</location>
    </subcellularLocation>
</comment>
<dbReference type="GO" id="GO:0005737">
    <property type="term" value="C:cytoplasm"/>
    <property type="evidence" value="ECO:0007669"/>
    <property type="project" value="UniProtKB-SubCell"/>
</dbReference>
<dbReference type="Proteomes" id="UP000007382">
    <property type="component" value="Chromosome"/>
</dbReference>
<dbReference type="GO" id="GO:0009381">
    <property type="term" value="F:excinuclease ABC activity"/>
    <property type="evidence" value="ECO:0007669"/>
    <property type="project" value="UniProtKB-UniRule"/>
</dbReference>
<dbReference type="GO" id="GO:0016887">
    <property type="term" value="F:ATP hydrolysis activity"/>
    <property type="evidence" value="ECO:0007669"/>
    <property type="project" value="InterPro"/>
</dbReference>
<dbReference type="InterPro" id="IPR041471">
    <property type="entry name" value="UvrB_inter"/>
</dbReference>
<dbReference type="InterPro" id="IPR006935">
    <property type="entry name" value="Helicase/UvrB_N"/>
</dbReference>
<evidence type="ECO:0000256" key="1">
    <source>
        <dbReference type="ARBA" id="ARBA00004496"/>
    </source>
</evidence>
<dbReference type="EMBL" id="AP012342">
    <property type="protein sequence ID" value="BAM06138.1"/>
    <property type="molecule type" value="Genomic_DNA"/>
</dbReference>
<feature type="domain" description="Helicase C-terminal" evidence="15">
    <location>
        <begin position="436"/>
        <end position="602"/>
    </location>
</feature>
<keyword evidence="3 12" id="KW-0963">Cytoplasm</keyword>
<dbReference type="PROSITE" id="PS50151">
    <property type="entry name" value="UVR"/>
    <property type="match status" value="1"/>
</dbReference>
<keyword evidence="7 12" id="KW-0067">ATP-binding</keyword>
<reference evidence="17" key="2">
    <citation type="submission" date="2012-03" db="EMBL/GenBank/DDBJ databases">
        <title>The complete genome sequence of the pioneer microbe on fresh volcanic deposit, Leptospirillum ferrooxidans strain C2-3.</title>
        <authorList>
            <person name="Fujimura R."/>
            <person name="Sato Y."/>
            <person name="Nishizawa T."/>
            <person name="Nanba K."/>
            <person name="Oshima K."/>
            <person name="Hattori M."/>
            <person name="Kamijo T."/>
            <person name="Ohta H."/>
        </authorList>
    </citation>
    <scope>NUCLEOTIDE SEQUENCE [LARGE SCALE GENOMIC DNA]</scope>
    <source>
        <strain evidence="17">C2-3</strain>
    </source>
</reference>
<dbReference type="AlphaFoldDB" id="I0ILI9"/>
<keyword evidence="8 12" id="KW-0267">Excision nuclease</keyword>
<sequence>MSGDSSNIRFRIASEFIPSGDQGRAIEVLSNGIQSGASFQTLLGVTGSGKTFTMAKVVEKLDKPALVLAPNKTLAAQLYREFKTFFPENRVEYFVSYYDYYQPEAYLPSTDTFIEKDSAINELIDRMRHSATSALLDRRDTLVVASVSCIYGLGSPESYKKMHLYLERGLVMRREKLLERLVGIQYQRNDMDLKRGTFRVRGDVIDVIPASYEDRAIRIELFGDEIDRLREFDPLTGAELSQMSSVIIYPGTHYVLPPDQMESALSSIEEELVERIRYFRKEGKLIEAQRIEQRTLFDLEMIREVGYCHGIENYSRHLSGRKPGEPPPTLFDYFPKDFLVLIDESHVAVPQVGGMYHGDHSRKKSLVEYGFRLPSAFDNRPMTFPEFESILPSVIFVSATPGPYELEKSGGVTVEQVIRPTGLTDPVIEVRPAKNQVDDLLGEIHLTVGLSDRVLVTVLTKRMAENLTEYLEERGIRVRYLHSEIDTLERMEILRDLRKGVFDVLVGINLLREGLDLPEVGLVAILDADREGFLRSRRSLIQTAGRAARNIRGRVIFYGDSITGSMQEAIDETDRRRRVQIAFNKEHNISPQGIIKNIPESLYAVSEGDYTEPLAFIEDKKEKEADGQLSDADIRKLMEAAAGSLDFERAAYFRDVLKSRGKEVDGRGIKIAGKSGRSRKKG</sequence>
<dbReference type="CDD" id="cd18790">
    <property type="entry name" value="SF2_C_UvrB"/>
    <property type="match status" value="1"/>
</dbReference>
<dbReference type="GO" id="GO:0005524">
    <property type="term" value="F:ATP binding"/>
    <property type="evidence" value="ECO:0007669"/>
    <property type="project" value="UniProtKB-UniRule"/>
</dbReference>
<feature type="short sequence motif" description="Beta-hairpin" evidence="12">
    <location>
        <begin position="97"/>
        <end position="120"/>
    </location>
</feature>
<dbReference type="NCBIfam" id="NF003673">
    <property type="entry name" value="PRK05298.1"/>
    <property type="match status" value="1"/>
</dbReference>
<name>I0ILI9_LEPFC</name>
<keyword evidence="6 12" id="KW-0228">DNA excision</keyword>
<dbReference type="NCBIfam" id="TIGR00631">
    <property type="entry name" value="uvrb"/>
    <property type="match status" value="1"/>
</dbReference>
<evidence type="ECO:0000256" key="2">
    <source>
        <dbReference type="ARBA" id="ARBA00008533"/>
    </source>
</evidence>
<evidence type="ECO:0000256" key="6">
    <source>
        <dbReference type="ARBA" id="ARBA00022769"/>
    </source>
</evidence>
<proteinExistence type="inferred from homology"/>
<dbReference type="SMART" id="SM00490">
    <property type="entry name" value="HELICc"/>
    <property type="match status" value="1"/>
</dbReference>
<gene>
    <name evidence="12 16" type="primary">uvrB</name>
    <name evidence="16" type="ordered locus">LFE_0417</name>
</gene>
<keyword evidence="17" id="KW-1185">Reference proteome</keyword>
<dbReference type="PATRIC" id="fig|1162668.3.peg.487"/>
<evidence type="ECO:0000256" key="7">
    <source>
        <dbReference type="ARBA" id="ARBA00022840"/>
    </source>
</evidence>
<dbReference type="InterPro" id="IPR001943">
    <property type="entry name" value="UVR_dom"/>
</dbReference>
<dbReference type="Pfam" id="PF17757">
    <property type="entry name" value="UvrB_inter"/>
    <property type="match status" value="1"/>
</dbReference>
<comment type="domain">
    <text evidence="12">The beta-hairpin motif is involved in DNA binding.</text>
</comment>
<feature type="domain" description="UVR" evidence="13">
    <location>
        <begin position="628"/>
        <end position="663"/>
    </location>
</feature>
<evidence type="ECO:0000259" key="13">
    <source>
        <dbReference type="PROSITE" id="PS50151"/>
    </source>
</evidence>
<dbReference type="eggNOG" id="COG0556">
    <property type="taxonomic scope" value="Bacteria"/>
</dbReference>
<evidence type="ECO:0000256" key="4">
    <source>
        <dbReference type="ARBA" id="ARBA00022741"/>
    </source>
</evidence>
<dbReference type="InterPro" id="IPR027417">
    <property type="entry name" value="P-loop_NTPase"/>
</dbReference>
<comment type="subunit">
    <text evidence="10 12">Forms a heterotetramer with UvrA during the search for lesions. Interacts with UvrC in an incision complex.</text>
</comment>
<keyword evidence="4 12" id="KW-0547">Nucleotide-binding</keyword>
<dbReference type="GO" id="GO:0003677">
    <property type="term" value="F:DNA binding"/>
    <property type="evidence" value="ECO:0007669"/>
    <property type="project" value="UniProtKB-UniRule"/>
</dbReference>
<keyword evidence="9 12" id="KW-0234">DNA repair</keyword>
<organism evidence="16 17">
    <name type="scientific">Leptospirillum ferrooxidans (strain C2-3)</name>
    <dbReference type="NCBI Taxonomy" id="1162668"/>
    <lineage>
        <taxon>Bacteria</taxon>
        <taxon>Pseudomonadati</taxon>
        <taxon>Nitrospirota</taxon>
        <taxon>Nitrospiria</taxon>
        <taxon>Nitrospirales</taxon>
        <taxon>Nitrospiraceae</taxon>
        <taxon>Leptospirillum</taxon>
    </lineage>
</organism>
<keyword evidence="12" id="KW-0742">SOS response</keyword>
<feature type="binding site" evidence="12">
    <location>
        <begin position="44"/>
        <end position="51"/>
    </location>
    <ligand>
        <name>ATP</name>
        <dbReference type="ChEBI" id="CHEBI:30616"/>
    </ligand>
</feature>
<dbReference type="HAMAP" id="MF_00204">
    <property type="entry name" value="UvrB"/>
    <property type="match status" value="1"/>
</dbReference>
<dbReference type="InterPro" id="IPR001650">
    <property type="entry name" value="Helicase_C-like"/>
</dbReference>
<dbReference type="PANTHER" id="PTHR24029">
    <property type="entry name" value="UVRABC SYSTEM PROTEIN B"/>
    <property type="match status" value="1"/>
</dbReference>
<dbReference type="PROSITE" id="PS51194">
    <property type="entry name" value="HELICASE_CTER"/>
    <property type="match status" value="1"/>
</dbReference>
<keyword evidence="5 12" id="KW-0227">DNA damage</keyword>
<dbReference type="GO" id="GO:0009432">
    <property type="term" value="P:SOS response"/>
    <property type="evidence" value="ECO:0007669"/>
    <property type="project" value="UniProtKB-UniRule"/>
</dbReference>
<dbReference type="STRING" id="1162668.LFE_0417"/>
<evidence type="ECO:0000256" key="5">
    <source>
        <dbReference type="ARBA" id="ARBA00022763"/>
    </source>
</evidence>